<reference evidence="11 12" key="1">
    <citation type="submission" date="2014-07" db="EMBL/GenBank/DDBJ databases">
        <title>Draft genome sequence of Thalassospira profundimaris R8-17.</title>
        <authorList>
            <person name="Lai Q."/>
            <person name="Shao Z."/>
        </authorList>
    </citation>
    <scope>NUCLEOTIDE SEQUENCE [LARGE SCALE GENOMIC DNA]</scope>
    <source>
        <strain evidence="11 12">R8-17</strain>
    </source>
</reference>
<evidence type="ECO:0000256" key="6">
    <source>
        <dbReference type="ARBA" id="ARBA00023136"/>
    </source>
</evidence>
<sequence length="250" mass="26908">MTDRDDIDMLAAEYVLGTLDPAQRQSVEKRRSQEPELDRAISDWEARLSPLNAHYDPVAPTRDLFAGVRARIESTAQAGTQAASQAASQQAPGIVEFAKLKRKLAIWRAGALGAAAIAASMVVVLLSNDVNLPVENGQFVAVFHRDDTQPAFVMSVDLETREVTIRPVEATMPEGKTYQLWIVTEETGPKPKSLGLLENIANPTTKQLGGFDPAMLRNATFGISLEPEGGSPTGQPTGPAIHGRLISVAQ</sequence>
<evidence type="ECO:0000256" key="1">
    <source>
        <dbReference type="ARBA" id="ARBA00004167"/>
    </source>
</evidence>
<dbReference type="InterPro" id="IPR018764">
    <property type="entry name" value="RskA_C"/>
</dbReference>
<dbReference type="PANTHER" id="PTHR37461">
    <property type="entry name" value="ANTI-SIGMA-K FACTOR RSKA"/>
    <property type="match status" value="1"/>
</dbReference>
<dbReference type="GO" id="GO:0016989">
    <property type="term" value="F:sigma factor antagonist activity"/>
    <property type="evidence" value="ECO:0007669"/>
    <property type="project" value="TreeGrafter"/>
</dbReference>
<accession>A0A367V1U7</accession>
<gene>
    <name evidence="11" type="ORF">TH6_19735</name>
</gene>
<evidence type="ECO:0000259" key="10">
    <source>
        <dbReference type="Pfam" id="PF10099"/>
    </source>
</evidence>
<dbReference type="EMBL" id="JPWB01000012">
    <property type="protein sequence ID" value="RCK19166.1"/>
    <property type="molecule type" value="Genomic_DNA"/>
</dbReference>
<evidence type="ECO:0000313" key="12">
    <source>
        <dbReference type="Proteomes" id="UP000253061"/>
    </source>
</evidence>
<evidence type="ECO:0000256" key="9">
    <source>
        <dbReference type="SAM" id="Phobius"/>
    </source>
</evidence>
<feature type="transmembrane region" description="Helical" evidence="9">
    <location>
        <begin position="105"/>
        <end position="126"/>
    </location>
</feature>
<evidence type="ECO:0000256" key="8">
    <source>
        <dbReference type="ARBA" id="ARBA00030803"/>
    </source>
</evidence>
<dbReference type="PANTHER" id="PTHR37461:SF1">
    <property type="entry name" value="ANTI-SIGMA-K FACTOR RSKA"/>
    <property type="match status" value="1"/>
</dbReference>
<dbReference type="GO" id="GO:0005886">
    <property type="term" value="C:plasma membrane"/>
    <property type="evidence" value="ECO:0007669"/>
    <property type="project" value="UniProtKB-SubCell"/>
</dbReference>
<dbReference type="InterPro" id="IPR041916">
    <property type="entry name" value="Anti_sigma_zinc_sf"/>
</dbReference>
<comment type="caution">
    <text evidence="11">The sequence shown here is derived from an EMBL/GenBank/DDBJ whole genome shotgun (WGS) entry which is preliminary data.</text>
</comment>
<evidence type="ECO:0000256" key="5">
    <source>
        <dbReference type="ARBA" id="ARBA00022989"/>
    </source>
</evidence>
<keyword evidence="5 9" id="KW-1133">Transmembrane helix</keyword>
<evidence type="ECO:0000256" key="4">
    <source>
        <dbReference type="ARBA" id="ARBA00022692"/>
    </source>
</evidence>
<proteinExistence type="predicted"/>
<evidence type="ECO:0000256" key="7">
    <source>
        <dbReference type="ARBA" id="ARBA00029829"/>
    </source>
</evidence>
<protein>
    <recommendedName>
        <fullName evidence="8">Regulator of SigK</fullName>
    </recommendedName>
    <alternativeName>
        <fullName evidence="7">Sigma-K anti-sigma factor RskA</fullName>
    </alternativeName>
</protein>
<keyword evidence="6 9" id="KW-0472">Membrane</keyword>
<evidence type="ECO:0000256" key="3">
    <source>
        <dbReference type="ARBA" id="ARBA00022475"/>
    </source>
</evidence>
<dbReference type="RefSeq" id="WP_062957913.1">
    <property type="nucleotide sequence ID" value="NZ_JPWB01000012.1"/>
</dbReference>
<feature type="domain" description="Anti-sigma K factor RskA C-terminal" evidence="10">
    <location>
        <begin position="114"/>
        <end position="239"/>
    </location>
</feature>
<keyword evidence="4 9" id="KW-0812">Transmembrane</keyword>
<dbReference type="GO" id="GO:0006417">
    <property type="term" value="P:regulation of translation"/>
    <property type="evidence" value="ECO:0007669"/>
    <property type="project" value="TreeGrafter"/>
</dbReference>
<name>A0A367V1U7_9PROT</name>
<dbReference type="AlphaFoldDB" id="A0A367V1U7"/>
<dbReference type="Proteomes" id="UP000253061">
    <property type="component" value="Unassembled WGS sequence"/>
</dbReference>
<dbReference type="InterPro" id="IPR051474">
    <property type="entry name" value="Anti-sigma-K/W_factor"/>
</dbReference>
<comment type="subcellular location">
    <subcellularLocation>
        <location evidence="2">Cell membrane</location>
    </subcellularLocation>
    <subcellularLocation>
        <location evidence="1">Membrane</location>
        <topology evidence="1">Single-pass membrane protein</topology>
    </subcellularLocation>
</comment>
<organism evidence="11 12">
    <name type="scientific">Thalassospira profundimaris</name>
    <dbReference type="NCBI Taxonomy" id="502049"/>
    <lineage>
        <taxon>Bacteria</taxon>
        <taxon>Pseudomonadati</taxon>
        <taxon>Pseudomonadota</taxon>
        <taxon>Alphaproteobacteria</taxon>
        <taxon>Rhodospirillales</taxon>
        <taxon>Thalassospiraceae</taxon>
        <taxon>Thalassospira</taxon>
    </lineage>
</organism>
<dbReference type="Gene3D" id="1.10.10.1320">
    <property type="entry name" value="Anti-sigma factor, zinc-finger domain"/>
    <property type="match status" value="1"/>
</dbReference>
<keyword evidence="3" id="KW-1003">Cell membrane</keyword>
<dbReference type="Pfam" id="PF10099">
    <property type="entry name" value="RskA_C"/>
    <property type="match status" value="1"/>
</dbReference>
<evidence type="ECO:0000256" key="2">
    <source>
        <dbReference type="ARBA" id="ARBA00004236"/>
    </source>
</evidence>
<evidence type="ECO:0000313" key="11">
    <source>
        <dbReference type="EMBL" id="RCK19166.1"/>
    </source>
</evidence>